<dbReference type="Gramene" id="OB05G18170.1">
    <property type="protein sequence ID" value="OB05G18170.1"/>
    <property type="gene ID" value="OB05G18170"/>
</dbReference>
<proteinExistence type="predicted"/>
<evidence type="ECO:0000313" key="1">
    <source>
        <dbReference type="EnsemblPlants" id="OB05G18170.1"/>
    </source>
</evidence>
<dbReference type="Proteomes" id="UP000006038">
    <property type="component" value="Chromosome 5"/>
</dbReference>
<evidence type="ECO:0000313" key="2">
    <source>
        <dbReference type="Proteomes" id="UP000006038"/>
    </source>
</evidence>
<reference evidence="1" key="2">
    <citation type="submission" date="2013-04" db="UniProtKB">
        <authorList>
            <consortium name="EnsemblPlants"/>
        </authorList>
    </citation>
    <scope>IDENTIFICATION</scope>
</reference>
<organism evidence="1">
    <name type="scientific">Oryza brachyantha</name>
    <name type="common">malo sina</name>
    <dbReference type="NCBI Taxonomy" id="4533"/>
    <lineage>
        <taxon>Eukaryota</taxon>
        <taxon>Viridiplantae</taxon>
        <taxon>Streptophyta</taxon>
        <taxon>Embryophyta</taxon>
        <taxon>Tracheophyta</taxon>
        <taxon>Spermatophyta</taxon>
        <taxon>Magnoliopsida</taxon>
        <taxon>Liliopsida</taxon>
        <taxon>Poales</taxon>
        <taxon>Poaceae</taxon>
        <taxon>BOP clade</taxon>
        <taxon>Oryzoideae</taxon>
        <taxon>Oryzeae</taxon>
        <taxon>Oryzinae</taxon>
        <taxon>Oryza</taxon>
    </lineage>
</organism>
<protein>
    <submittedName>
        <fullName evidence="1">Uncharacterized protein</fullName>
    </submittedName>
</protein>
<dbReference type="EnsemblPlants" id="OB05G18170.1">
    <property type="protein sequence ID" value="OB05G18170.1"/>
    <property type="gene ID" value="OB05G18170"/>
</dbReference>
<dbReference type="AlphaFoldDB" id="J3M5E3"/>
<name>J3M5E3_ORYBR</name>
<accession>J3M5E3</accession>
<reference evidence="1" key="1">
    <citation type="journal article" date="2013" name="Nat. Commun.">
        <title>Whole-genome sequencing of Oryza brachyantha reveals mechanisms underlying Oryza genome evolution.</title>
        <authorList>
            <person name="Chen J."/>
            <person name="Huang Q."/>
            <person name="Gao D."/>
            <person name="Wang J."/>
            <person name="Lang Y."/>
            <person name="Liu T."/>
            <person name="Li B."/>
            <person name="Bai Z."/>
            <person name="Luis Goicoechea J."/>
            <person name="Liang C."/>
            <person name="Chen C."/>
            <person name="Zhang W."/>
            <person name="Sun S."/>
            <person name="Liao Y."/>
            <person name="Zhang X."/>
            <person name="Yang L."/>
            <person name="Song C."/>
            <person name="Wang M."/>
            <person name="Shi J."/>
            <person name="Liu G."/>
            <person name="Liu J."/>
            <person name="Zhou H."/>
            <person name="Zhou W."/>
            <person name="Yu Q."/>
            <person name="An N."/>
            <person name="Chen Y."/>
            <person name="Cai Q."/>
            <person name="Wang B."/>
            <person name="Liu B."/>
            <person name="Min J."/>
            <person name="Huang Y."/>
            <person name="Wu H."/>
            <person name="Li Z."/>
            <person name="Zhang Y."/>
            <person name="Yin Y."/>
            <person name="Song W."/>
            <person name="Jiang J."/>
            <person name="Jackson S.A."/>
            <person name="Wing R.A."/>
            <person name="Wang J."/>
            <person name="Chen M."/>
        </authorList>
    </citation>
    <scope>NUCLEOTIDE SEQUENCE [LARGE SCALE GENOMIC DNA]</scope>
    <source>
        <strain evidence="1">cv. IRGC 101232</strain>
    </source>
</reference>
<dbReference type="HOGENOM" id="CLU_3017477_0_0_1"/>
<keyword evidence="2" id="KW-1185">Reference proteome</keyword>
<sequence length="56" mass="6616">MDETVNTDVLVIYFSSVQSLTDMIQNYSCHLDCFAEDSDTRLILPTRKNRINWKFQ</sequence>